<reference evidence="2" key="1">
    <citation type="submission" date="2016-11" db="UniProtKB">
        <authorList>
            <consortium name="WormBaseParasite"/>
        </authorList>
    </citation>
    <scope>IDENTIFICATION</scope>
</reference>
<dbReference type="WBParaSite" id="maker-uti_cns_0002249-snap-gene-0.10-mRNA-1">
    <property type="protein sequence ID" value="maker-uti_cns_0002249-snap-gene-0.10-mRNA-1"/>
    <property type="gene ID" value="maker-uti_cns_0002249-snap-gene-0.10"/>
</dbReference>
<accession>A0A1I8GKK4</accession>
<sequence>MVVRLSDFCWTSSFIFQLQESRIAKSRSICKSSNSSRALSSLRSTLSSPSRFPRQGLSAAGRSAATAMLPVL</sequence>
<keyword evidence="1" id="KW-1185">Reference proteome</keyword>
<organism evidence="1 2">
    <name type="scientific">Macrostomum lignano</name>
    <dbReference type="NCBI Taxonomy" id="282301"/>
    <lineage>
        <taxon>Eukaryota</taxon>
        <taxon>Metazoa</taxon>
        <taxon>Spiralia</taxon>
        <taxon>Lophotrochozoa</taxon>
        <taxon>Platyhelminthes</taxon>
        <taxon>Rhabditophora</taxon>
        <taxon>Macrostomorpha</taxon>
        <taxon>Macrostomida</taxon>
        <taxon>Macrostomidae</taxon>
        <taxon>Macrostomum</taxon>
    </lineage>
</organism>
<protein>
    <submittedName>
        <fullName evidence="2">Secreted protein</fullName>
    </submittedName>
</protein>
<dbReference type="Proteomes" id="UP000095280">
    <property type="component" value="Unplaced"/>
</dbReference>
<evidence type="ECO:0000313" key="1">
    <source>
        <dbReference type="Proteomes" id="UP000095280"/>
    </source>
</evidence>
<evidence type="ECO:0000313" key="2">
    <source>
        <dbReference type="WBParaSite" id="maker-uti_cns_0002249-snap-gene-0.10-mRNA-1"/>
    </source>
</evidence>
<proteinExistence type="predicted"/>
<name>A0A1I8GKK4_9PLAT</name>
<dbReference type="AlphaFoldDB" id="A0A1I8GKK4"/>